<dbReference type="HOGENOM" id="CLU_004675_0_0_9"/>
<dbReference type="InterPro" id="IPR001098">
    <property type="entry name" value="DNA-dir_DNA_pol_A_palm_dom"/>
</dbReference>
<dbReference type="Pfam" id="PF01367">
    <property type="entry name" value="5_3_exonuc"/>
    <property type="match status" value="1"/>
</dbReference>
<dbReference type="Gene3D" id="3.30.420.10">
    <property type="entry name" value="Ribonuclease H-like superfamily/Ribonuclease H"/>
    <property type="match status" value="1"/>
</dbReference>
<comment type="subunit">
    <text evidence="16">Single-chain monomer with multiple functions.</text>
</comment>
<evidence type="ECO:0000256" key="10">
    <source>
        <dbReference type="ARBA" id="ARBA00022839"/>
    </source>
</evidence>
<dbReference type="CDD" id="cd09859">
    <property type="entry name" value="PIN_53EXO"/>
    <property type="match status" value="1"/>
</dbReference>
<keyword evidence="20" id="KW-1185">Reference proteome</keyword>
<dbReference type="eggNOG" id="COG0258">
    <property type="taxonomic scope" value="Bacteria"/>
</dbReference>
<keyword evidence="6 16" id="KW-0235">DNA replication</keyword>
<dbReference type="InterPro" id="IPR020045">
    <property type="entry name" value="DNA_polI_H3TH"/>
</dbReference>
<evidence type="ECO:0000313" key="19">
    <source>
        <dbReference type="EMBL" id="ACA59912.1"/>
    </source>
</evidence>
<gene>
    <name evidence="16" type="primary">polA</name>
    <name evidence="19" type="ordered locus">Daud_1403</name>
</gene>
<dbReference type="FunFam" id="1.10.150.20:FF:000002">
    <property type="entry name" value="DNA polymerase I"/>
    <property type="match status" value="1"/>
</dbReference>
<evidence type="ECO:0000256" key="6">
    <source>
        <dbReference type="ARBA" id="ARBA00022705"/>
    </source>
</evidence>
<accession>B1I4C0</accession>
<evidence type="ECO:0000256" key="15">
    <source>
        <dbReference type="NCBIfam" id="TIGR00593"/>
    </source>
</evidence>
<dbReference type="Proteomes" id="UP000008544">
    <property type="component" value="Chromosome"/>
</dbReference>
<dbReference type="eggNOG" id="COG0749">
    <property type="taxonomic scope" value="Bacteria"/>
</dbReference>
<reference evidence="19 20" key="2">
    <citation type="journal article" date="2008" name="Science">
        <title>Environmental genomics reveals a single-species ecosystem deep within Earth.</title>
        <authorList>
            <person name="Chivian D."/>
            <person name="Brodie E.L."/>
            <person name="Alm E.J."/>
            <person name="Culley D.E."/>
            <person name="Dehal P.S."/>
            <person name="Desantis T.Z."/>
            <person name="Gihring T.M."/>
            <person name="Lapidus A."/>
            <person name="Lin L.H."/>
            <person name="Lowry S.R."/>
            <person name="Moser D.P."/>
            <person name="Richardson P.M."/>
            <person name="Southam G."/>
            <person name="Wanger G."/>
            <person name="Pratt L.M."/>
            <person name="Andersen G.L."/>
            <person name="Hazen T.C."/>
            <person name="Brockman F.J."/>
            <person name="Arkin A.P."/>
            <person name="Onstott T.C."/>
        </authorList>
    </citation>
    <scope>NUCLEOTIDE SEQUENCE [LARGE SCALE GENOMIC DNA]</scope>
    <source>
        <strain evidence="19 20">MP104C</strain>
    </source>
</reference>
<dbReference type="Gene3D" id="3.30.70.370">
    <property type="match status" value="1"/>
</dbReference>
<dbReference type="InterPro" id="IPR002298">
    <property type="entry name" value="DNA_polymerase_A"/>
</dbReference>
<dbReference type="GO" id="GO:0006261">
    <property type="term" value="P:DNA-templated DNA replication"/>
    <property type="evidence" value="ECO:0007669"/>
    <property type="project" value="UniProtKB-UniRule"/>
</dbReference>
<name>B1I4C0_DESAP</name>
<dbReference type="InterPro" id="IPR002421">
    <property type="entry name" value="5-3_exonuclease"/>
</dbReference>
<evidence type="ECO:0000256" key="3">
    <source>
        <dbReference type="ARBA" id="ARBA00020311"/>
    </source>
</evidence>
<dbReference type="KEGG" id="dau:Daud_1403"/>
<evidence type="ECO:0000256" key="11">
    <source>
        <dbReference type="ARBA" id="ARBA00022932"/>
    </source>
</evidence>
<dbReference type="Pfam" id="PF00476">
    <property type="entry name" value="DNA_pol_A"/>
    <property type="match status" value="1"/>
</dbReference>
<dbReference type="AlphaFoldDB" id="B1I4C0"/>
<keyword evidence="9 16" id="KW-0378">Hydrolase</keyword>
<dbReference type="GO" id="GO:0003887">
    <property type="term" value="F:DNA-directed DNA polymerase activity"/>
    <property type="evidence" value="ECO:0007669"/>
    <property type="project" value="UniProtKB-UniRule"/>
</dbReference>
<dbReference type="SMART" id="SM00482">
    <property type="entry name" value="POLAc"/>
    <property type="match status" value="1"/>
</dbReference>
<dbReference type="SMART" id="SM00279">
    <property type="entry name" value="HhH2"/>
    <property type="match status" value="1"/>
</dbReference>
<feature type="domain" description="5'-3' exonuclease" evidence="17">
    <location>
        <begin position="2"/>
        <end position="259"/>
    </location>
</feature>
<dbReference type="SUPFAM" id="SSF47807">
    <property type="entry name" value="5' to 3' exonuclease, C-terminal subdomain"/>
    <property type="match status" value="1"/>
</dbReference>
<dbReference type="PANTHER" id="PTHR10133">
    <property type="entry name" value="DNA POLYMERASE I"/>
    <property type="match status" value="1"/>
</dbReference>
<dbReference type="InterPro" id="IPR036397">
    <property type="entry name" value="RNaseH_sf"/>
</dbReference>
<dbReference type="Gene3D" id="3.40.50.1010">
    <property type="entry name" value="5'-nuclease"/>
    <property type="match status" value="1"/>
</dbReference>
<dbReference type="NCBIfam" id="TIGR00593">
    <property type="entry name" value="pola"/>
    <property type="match status" value="1"/>
</dbReference>
<dbReference type="SUPFAM" id="SSF88723">
    <property type="entry name" value="PIN domain-like"/>
    <property type="match status" value="1"/>
</dbReference>
<dbReference type="GO" id="GO:0008409">
    <property type="term" value="F:5'-3' exonuclease activity"/>
    <property type="evidence" value="ECO:0007669"/>
    <property type="project" value="UniProtKB-UniRule"/>
</dbReference>
<evidence type="ECO:0000259" key="17">
    <source>
        <dbReference type="SMART" id="SM00475"/>
    </source>
</evidence>
<evidence type="ECO:0000313" key="20">
    <source>
        <dbReference type="Proteomes" id="UP000008544"/>
    </source>
</evidence>
<evidence type="ECO:0000256" key="1">
    <source>
        <dbReference type="ARBA" id="ARBA00007705"/>
    </source>
</evidence>
<reference evidence="20" key="1">
    <citation type="submission" date="2007-10" db="EMBL/GenBank/DDBJ databases">
        <title>Complete sequence of chromosome of Desulforudis audaxviator MP104C.</title>
        <authorList>
            <person name="Copeland A."/>
            <person name="Lucas S."/>
            <person name="Lapidus A."/>
            <person name="Barry K."/>
            <person name="Glavina del Rio T."/>
            <person name="Dalin E."/>
            <person name="Tice H."/>
            <person name="Bruce D."/>
            <person name="Pitluck S."/>
            <person name="Lowry S.R."/>
            <person name="Larimer F."/>
            <person name="Land M.L."/>
            <person name="Hauser L."/>
            <person name="Kyrpides N."/>
            <person name="Ivanova N.N."/>
            <person name="Richardson P."/>
        </authorList>
    </citation>
    <scope>NUCLEOTIDE SEQUENCE [LARGE SCALE GENOMIC DNA]</scope>
    <source>
        <strain evidence="20">MP104C</strain>
    </source>
</reference>
<dbReference type="InterPro" id="IPR043502">
    <property type="entry name" value="DNA/RNA_pol_sf"/>
</dbReference>
<dbReference type="Gene3D" id="1.10.150.20">
    <property type="entry name" value="5' to 3' exonuclease, C-terminal subdomain"/>
    <property type="match status" value="2"/>
</dbReference>
<keyword evidence="4 16" id="KW-0808">Transferase</keyword>
<dbReference type="FunFam" id="3.40.50.1010:FF:000001">
    <property type="entry name" value="DNA polymerase I"/>
    <property type="match status" value="1"/>
</dbReference>
<dbReference type="InterPro" id="IPR019760">
    <property type="entry name" value="DNA-dir_DNA_pol_A_CS"/>
</dbReference>
<dbReference type="EC" id="2.7.7.7" evidence="2 15"/>
<dbReference type="EMBL" id="CP000860">
    <property type="protein sequence ID" value="ACA59912.1"/>
    <property type="molecule type" value="Genomic_DNA"/>
</dbReference>
<proteinExistence type="inferred from homology"/>
<dbReference type="CDD" id="cd06140">
    <property type="entry name" value="DNA_polA_I_Bacillus_like_exo"/>
    <property type="match status" value="1"/>
</dbReference>
<evidence type="ECO:0000256" key="8">
    <source>
        <dbReference type="ARBA" id="ARBA00022763"/>
    </source>
</evidence>
<dbReference type="InterPro" id="IPR020046">
    <property type="entry name" value="5-3_exonucl_a-hlix_arch_N"/>
</dbReference>
<dbReference type="GO" id="GO:0003677">
    <property type="term" value="F:DNA binding"/>
    <property type="evidence" value="ECO:0007669"/>
    <property type="project" value="UniProtKB-UniRule"/>
</dbReference>
<dbReference type="SUPFAM" id="SSF56672">
    <property type="entry name" value="DNA/RNA polymerases"/>
    <property type="match status" value="1"/>
</dbReference>
<dbReference type="Pfam" id="PF02739">
    <property type="entry name" value="5_3_exonuc_N"/>
    <property type="match status" value="1"/>
</dbReference>
<comment type="catalytic activity">
    <reaction evidence="14 16">
        <text>DNA(n) + a 2'-deoxyribonucleoside 5'-triphosphate = DNA(n+1) + diphosphate</text>
        <dbReference type="Rhea" id="RHEA:22508"/>
        <dbReference type="Rhea" id="RHEA-COMP:17339"/>
        <dbReference type="Rhea" id="RHEA-COMP:17340"/>
        <dbReference type="ChEBI" id="CHEBI:33019"/>
        <dbReference type="ChEBI" id="CHEBI:61560"/>
        <dbReference type="ChEBI" id="CHEBI:173112"/>
        <dbReference type="EC" id="2.7.7.7"/>
    </reaction>
</comment>
<dbReference type="PANTHER" id="PTHR10133:SF27">
    <property type="entry name" value="DNA POLYMERASE NU"/>
    <property type="match status" value="1"/>
</dbReference>
<evidence type="ECO:0000256" key="5">
    <source>
        <dbReference type="ARBA" id="ARBA00022695"/>
    </source>
</evidence>
<dbReference type="InterPro" id="IPR012337">
    <property type="entry name" value="RNaseH-like_sf"/>
</dbReference>
<evidence type="ECO:0000256" key="16">
    <source>
        <dbReference type="RuleBase" id="RU004460"/>
    </source>
</evidence>
<dbReference type="SUPFAM" id="SSF53098">
    <property type="entry name" value="Ribonuclease H-like"/>
    <property type="match status" value="1"/>
</dbReference>
<evidence type="ECO:0000256" key="7">
    <source>
        <dbReference type="ARBA" id="ARBA00022722"/>
    </source>
</evidence>
<dbReference type="NCBIfam" id="NF004397">
    <property type="entry name" value="PRK05755.1"/>
    <property type="match status" value="1"/>
</dbReference>
<dbReference type="FunFam" id="1.10.150.20:FF:000003">
    <property type="entry name" value="DNA polymerase I"/>
    <property type="match status" value="1"/>
</dbReference>
<keyword evidence="8 16" id="KW-0227">DNA damage</keyword>
<comment type="similarity">
    <text evidence="1 16">Belongs to the DNA polymerase type-A family.</text>
</comment>
<dbReference type="FunFam" id="1.20.1060.10:FF:000001">
    <property type="entry name" value="DNA polymerase I"/>
    <property type="match status" value="1"/>
</dbReference>
<organism evidence="19 20">
    <name type="scientific">Desulforudis audaxviator (strain MP104C)</name>
    <dbReference type="NCBI Taxonomy" id="477974"/>
    <lineage>
        <taxon>Bacteria</taxon>
        <taxon>Bacillati</taxon>
        <taxon>Bacillota</taxon>
        <taxon>Clostridia</taxon>
        <taxon>Thermoanaerobacterales</taxon>
        <taxon>Candidatus Desulforudaceae</taxon>
        <taxon>Candidatus Desulforudis</taxon>
    </lineage>
</organism>
<evidence type="ECO:0000256" key="14">
    <source>
        <dbReference type="ARBA" id="ARBA00049244"/>
    </source>
</evidence>
<sequence length="878" mass="97040">MAKFLVIDGNSLLHRAYHAIPPLTTSGGLPTNAVYGFTNMLLRVITEEQPDMIAVAFDKGRITFRHDTFQEYKAQRPPMPDDLRPQLPILKDVLGALRISIHEAEGYEADDIIGTLVRVASENGHDSLILTGDKDILQLVGPHTQALLTRKGITELERYDMAKTRERFGITPAQLADLKGLVGDPSDNIPGVPGIGPKIAARLLADHGRLESVLENLDGLPPRVRQQLENFGDQARMSKKLATIDTGVPGLGKEDLKVWPGPDKPALLEIFNKLEFRSLVRRITEAPVTGGVPAGKPVEAFSPDYRLLDGPDHLETLLDQARRAGAVAVAYARGRSGIEALGFSVEAGNYLLPLGAADLEILAGVRRLFADAAVAKHMHNAKDFLRWAPDFDLANICFDSMVAAYLVNPLAANQQLEDVVHQYLNLVLVPDGPAAPATAADCIRRLYPVLRAELRGYELDYLFDRVELPLTRVLADMELAGVAVDRDQLEALSEEFGTRAGELAARICTLAGEDFNLNSPRQLGYILFEKLGLPAGKKTKTGYSTDAGVLLDLAEKHEIAALLLEYRQLIKLKTTYADGLAALVDPATGRLHTTLHQTVTNTGRLSSAEPNLQNIPIRMEEGRRIRKVFIPRDPARVLLTADYSQIELRILAHLSGDPALITAFRDEQDIHARTAAEVFGVPLEMVTPEMRSRAKAVNFGIIYGISDFGLARDLKVTRAEAREYIQRYFARLPGVKEYIDTAIRSARERGYVTTALNRRRPLPELFSANHTVRSFGERAAVNTPIQGTAADIIKLAMVKIHARMRERNLKTLMILQVHDELLFDVPAEEVCTVAPLVKAEMETVLPLNVPLTVDLKIGHNWYEVRKMDEVTQCLNFLK</sequence>
<dbReference type="InterPro" id="IPR036279">
    <property type="entry name" value="5-3_exonuclease_C_sf"/>
</dbReference>
<keyword evidence="12 16" id="KW-0238">DNA-binding</keyword>
<protein>
    <recommendedName>
        <fullName evidence="3 15">DNA polymerase I</fullName>
        <ecNumber evidence="2 15">2.7.7.7</ecNumber>
    </recommendedName>
</protein>
<keyword evidence="5 16" id="KW-0548">Nucleotidyltransferase</keyword>
<keyword evidence="11 16" id="KW-0239">DNA-directed DNA polymerase</keyword>
<dbReference type="InterPro" id="IPR018320">
    <property type="entry name" value="DNA_polymerase_1"/>
</dbReference>
<feature type="domain" description="DNA-directed DNA polymerase family A palm" evidence="18">
    <location>
        <begin position="622"/>
        <end position="829"/>
    </location>
</feature>
<dbReference type="PROSITE" id="PS00447">
    <property type="entry name" value="DNA_POLYMERASE_A"/>
    <property type="match status" value="1"/>
</dbReference>
<dbReference type="CDD" id="cd08637">
    <property type="entry name" value="DNA_pol_A_pol_I_C"/>
    <property type="match status" value="1"/>
</dbReference>
<dbReference type="SMART" id="SM00475">
    <property type="entry name" value="53EXOc"/>
    <property type="match status" value="1"/>
</dbReference>
<dbReference type="RefSeq" id="WP_012302497.1">
    <property type="nucleotide sequence ID" value="NC_010424.1"/>
</dbReference>
<evidence type="ECO:0000259" key="18">
    <source>
        <dbReference type="SMART" id="SM00482"/>
    </source>
</evidence>
<dbReference type="STRING" id="477974.Daud_1403"/>
<evidence type="ECO:0000256" key="9">
    <source>
        <dbReference type="ARBA" id="ARBA00022801"/>
    </source>
</evidence>
<dbReference type="InterPro" id="IPR008918">
    <property type="entry name" value="HhH2"/>
</dbReference>
<dbReference type="Gene3D" id="1.20.1060.10">
    <property type="entry name" value="Taq DNA Polymerase, Chain T, domain 4"/>
    <property type="match status" value="1"/>
</dbReference>
<comment type="function">
    <text evidence="16">In addition to polymerase activity, this DNA polymerase exhibits 5'-3' exonuclease activity.</text>
</comment>
<evidence type="ECO:0000256" key="13">
    <source>
        <dbReference type="ARBA" id="ARBA00023204"/>
    </source>
</evidence>
<keyword evidence="10 16" id="KW-0269">Exonuclease</keyword>
<evidence type="ECO:0000256" key="12">
    <source>
        <dbReference type="ARBA" id="ARBA00023125"/>
    </source>
</evidence>
<evidence type="ECO:0000256" key="4">
    <source>
        <dbReference type="ARBA" id="ARBA00022679"/>
    </source>
</evidence>
<dbReference type="InterPro" id="IPR029060">
    <property type="entry name" value="PIN-like_dom_sf"/>
</dbReference>
<evidence type="ECO:0000256" key="2">
    <source>
        <dbReference type="ARBA" id="ARBA00012417"/>
    </source>
</evidence>
<dbReference type="PRINTS" id="PR00868">
    <property type="entry name" value="DNAPOLI"/>
</dbReference>
<keyword evidence="7" id="KW-0540">Nuclease</keyword>
<dbReference type="GO" id="GO:0006302">
    <property type="term" value="P:double-strand break repair"/>
    <property type="evidence" value="ECO:0007669"/>
    <property type="project" value="TreeGrafter"/>
</dbReference>
<keyword evidence="13 16" id="KW-0234">DNA repair</keyword>
<dbReference type="CDD" id="cd09898">
    <property type="entry name" value="H3TH_53EXO"/>
    <property type="match status" value="1"/>
</dbReference>
<dbReference type="OrthoDB" id="9806424at2"/>